<gene>
    <name evidence="2" type="ORF">H4C47_06115</name>
</gene>
<sequence length="113" mass="11919">MKHLYLSAAMLLTLATGAQAQDSMADMAMEGMNMPTHQVAPSAHAEGTIKALDEQSGKVTLAHGPVAALQWPAMTMGFQATPAQLQGLQPGDHVSFDFRMDGSTARIVNIGKP</sequence>
<evidence type="ECO:0000313" key="2">
    <source>
        <dbReference type="EMBL" id="MBA6115298.1"/>
    </source>
</evidence>
<evidence type="ECO:0000256" key="1">
    <source>
        <dbReference type="SAM" id="SignalP"/>
    </source>
</evidence>
<dbReference type="Gene3D" id="2.40.50.320">
    <property type="entry name" value="Copper binding periplasmic protein CusF"/>
    <property type="match status" value="1"/>
</dbReference>
<accession>A0A7W2KYP3</accession>
<protein>
    <submittedName>
        <fullName evidence="2">Copper-binding protein</fullName>
    </submittedName>
</protein>
<dbReference type="InterPro" id="IPR021647">
    <property type="entry name" value="CusF_Ec"/>
</dbReference>
<dbReference type="InterPro" id="IPR042230">
    <property type="entry name" value="CusF_sf"/>
</dbReference>
<evidence type="ECO:0000313" key="3">
    <source>
        <dbReference type="Proteomes" id="UP000553948"/>
    </source>
</evidence>
<dbReference type="RefSeq" id="WP_176514139.1">
    <property type="nucleotide sequence ID" value="NZ_CP060529.1"/>
</dbReference>
<name>A0A7W2KYP3_PSEPU</name>
<comment type="caution">
    <text evidence="2">The sequence shown here is derived from an EMBL/GenBank/DDBJ whole genome shotgun (WGS) entry which is preliminary data.</text>
</comment>
<feature type="chain" id="PRO_5030584015" evidence="1">
    <location>
        <begin position="21"/>
        <end position="113"/>
    </location>
</feature>
<reference evidence="2 3" key="1">
    <citation type="submission" date="2020-07" db="EMBL/GenBank/DDBJ databases">
        <title>Diversity of carbapenemase encoding genes among Pseudomonas putida group clinical isolates in a tertiary Brazilian hospital.</title>
        <authorList>
            <person name="Alberto-Lei F."/>
            <person name="Nodari C.S."/>
            <person name="Streling A.P."/>
            <person name="Paulino J.T."/>
            <person name="Bessa-Neto F.O."/>
            <person name="Cayo R."/>
            <person name="Gales A.C."/>
        </authorList>
    </citation>
    <scope>NUCLEOTIDE SEQUENCE [LARGE SCALE GENOMIC DNA]</scope>
    <source>
        <strain evidence="2 3">12464</strain>
    </source>
</reference>
<proteinExistence type="predicted"/>
<dbReference type="Pfam" id="PF11604">
    <property type="entry name" value="CusF_Ec"/>
    <property type="match status" value="1"/>
</dbReference>
<dbReference type="EMBL" id="JACGDG010000004">
    <property type="protein sequence ID" value="MBA6115298.1"/>
    <property type="molecule type" value="Genomic_DNA"/>
</dbReference>
<organism evidence="2 3">
    <name type="scientific">Pseudomonas putida</name>
    <name type="common">Arthrobacter siderocapsulatus</name>
    <dbReference type="NCBI Taxonomy" id="303"/>
    <lineage>
        <taxon>Bacteria</taxon>
        <taxon>Pseudomonadati</taxon>
        <taxon>Pseudomonadota</taxon>
        <taxon>Gammaproteobacteria</taxon>
        <taxon>Pseudomonadales</taxon>
        <taxon>Pseudomonadaceae</taxon>
        <taxon>Pseudomonas</taxon>
    </lineage>
</organism>
<keyword evidence="1" id="KW-0732">Signal</keyword>
<dbReference type="Proteomes" id="UP000553948">
    <property type="component" value="Unassembled WGS sequence"/>
</dbReference>
<dbReference type="AlphaFoldDB" id="A0A7W2KYP3"/>
<feature type="signal peptide" evidence="1">
    <location>
        <begin position="1"/>
        <end position="20"/>
    </location>
</feature>